<keyword evidence="3" id="KW-1185">Reference proteome</keyword>
<evidence type="ECO:0000313" key="2">
    <source>
        <dbReference type="EMBL" id="EHS64510.1"/>
    </source>
</evidence>
<dbReference type="STRING" id="418459.H6QPY7"/>
<dbReference type="AlphaFoldDB" id="H6QPY7"/>
<feature type="compositionally biased region" description="Low complexity" evidence="1">
    <location>
        <begin position="87"/>
        <end position="102"/>
    </location>
</feature>
<dbReference type="KEGG" id="pgr:PGTG_20972"/>
<name>H6QPY7_PUCGT</name>
<gene>
    <name evidence="2" type="ORF">PGTG_20972</name>
</gene>
<feature type="region of interest" description="Disordered" evidence="1">
    <location>
        <begin position="273"/>
        <end position="326"/>
    </location>
</feature>
<feature type="compositionally biased region" description="Polar residues" evidence="1">
    <location>
        <begin position="112"/>
        <end position="124"/>
    </location>
</feature>
<dbReference type="Proteomes" id="UP000008783">
    <property type="component" value="Unassembled WGS sequence"/>
</dbReference>
<feature type="compositionally biased region" description="Basic residues" evidence="1">
    <location>
        <begin position="305"/>
        <end position="315"/>
    </location>
</feature>
<dbReference type="OrthoDB" id="2333993at2759"/>
<feature type="compositionally biased region" description="Low complexity" evidence="1">
    <location>
        <begin position="389"/>
        <end position="405"/>
    </location>
</feature>
<feature type="compositionally biased region" description="Polar residues" evidence="1">
    <location>
        <begin position="417"/>
        <end position="435"/>
    </location>
</feature>
<dbReference type="HOGENOM" id="CLU_520865_0_0_1"/>
<accession>H6QPY7</accession>
<organism evidence="2 3">
    <name type="scientific">Puccinia graminis f. sp. tritici (strain CRL 75-36-700-3 / race SCCL)</name>
    <name type="common">Black stem rust fungus</name>
    <dbReference type="NCBI Taxonomy" id="418459"/>
    <lineage>
        <taxon>Eukaryota</taxon>
        <taxon>Fungi</taxon>
        <taxon>Dikarya</taxon>
        <taxon>Basidiomycota</taxon>
        <taxon>Pucciniomycotina</taxon>
        <taxon>Pucciniomycetes</taxon>
        <taxon>Pucciniales</taxon>
        <taxon>Pucciniaceae</taxon>
        <taxon>Puccinia</taxon>
    </lineage>
</organism>
<sequence length="523" mass="57482">MIMASIDLSPREAKSPQNDSLLALDDDTPNDSSCSVVTDDNRSSLLSSDSASSPCPGLPRTPPRLDITPPSIRVAQTIRCDEQQFWPNSHNNPHAPSSSTHSVDIAPGLAHSPTQSDLGSLSRYSSNADTTAVLLQPPTHASLSTEGLQSQPGHHPLIPRSTFQQVQLGGIPISTQWNSNQHQSNDPMHFTNVDNALCHTSDFMPSPAFVQGEMDGHEVDPFSQLSAHTLALMDQPESEVTIYDCEYCEKTYQGKHARSIWRRHLSDKHKIPLSTQPRRTRWDNDVNRPKTEEERRERTLESKRRWARKNRAAKKAAREGQKNSMEQASAMMNSQSLPYNLMRGAPGGSQVPSPALYPSSHGYTAGSPDYFTGVESHAPNQSSLQVHPSRSSVSTMSRGSSVSQSFSHRPPLPSQTPHPISSAPYNPSFPINQGTAPAEWTFQPAGSKASSYSFGNYSAAPEAHSPFQISDRFANEGQSSELFAPIFPKPQPAPKPSNELRRRRHSPRSGPIPNSRIAMQARR</sequence>
<dbReference type="GeneID" id="13542625"/>
<reference evidence="3" key="1">
    <citation type="journal article" date="2011" name="Proc. Natl. Acad. Sci. U.S.A.">
        <title>Obligate biotrophy features unraveled by the genomic analysis of rust fungi.</title>
        <authorList>
            <person name="Duplessis S."/>
            <person name="Cuomo C.A."/>
            <person name="Lin Y.-C."/>
            <person name="Aerts A."/>
            <person name="Tisserant E."/>
            <person name="Veneault-Fourrey C."/>
            <person name="Joly D.L."/>
            <person name="Hacquard S."/>
            <person name="Amselem J."/>
            <person name="Cantarel B.L."/>
            <person name="Chiu R."/>
            <person name="Coutinho P.M."/>
            <person name="Feau N."/>
            <person name="Field M."/>
            <person name="Frey P."/>
            <person name="Gelhaye E."/>
            <person name="Goldberg J."/>
            <person name="Grabherr M.G."/>
            <person name="Kodira C.D."/>
            <person name="Kohler A."/>
            <person name="Kuees U."/>
            <person name="Lindquist E.A."/>
            <person name="Lucas S.M."/>
            <person name="Mago R."/>
            <person name="Mauceli E."/>
            <person name="Morin E."/>
            <person name="Murat C."/>
            <person name="Pangilinan J.L."/>
            <person name="Park R."/>
            <person name="Pearson M."/>
            <person name="Quesneville H."/>
            <person name="Rouhier N."/>
            <person name="Sakthikumar S."/>
            <person name="Salamov A.A."/>
            <person name="Schmutz J."/>
            <person name="Selles B."/>
            <person name="Shapiro H."/>
            <person name="Tanguay P."/>
            <person name="Tuskan G.A."/>
            <person name="Henrissat B."/>
            <person name="Van de Peer Y."/>
            <person name="Rouze P."/>
            <person name="Ellis J.G."/>
            <person name="Dodds P.N."/>
            <person name="Schein J.E."/>
            <person name="Zhong S."/>
            <person name="Hamelin R.C."/>
            <person name="Grigoriev I.V."/>
            <person name="Szabo L.J."/>
            <person name="Martin F."/>
        </authorList>
    </citation>
    <scope>NUCLEOTIDE SEQUENCE [LARGE SCALE GENOMIC DNA]</scope>
    <source>
        <strain evidence="3">CRL 75-36-700-3 / race SCCL</strain>
    </source>
</reference>
<dbReference type="VEuPathDB" id="FungiDB:PGTG_20972"/>
<evidence type="ECO:0000313" key="3">
    <source>
        <dbReference type="Proteomes" id="UP000008783"/>
    </source>
</evidence>
<feature type="compositionally biased region" description="Low complexity" evidence="1">
    <location>
        <begin position="43"/>
        <end position="53"/>
    </location>
</feature>
<dbReference type="eggNOG" id="ENOG502S560">
    <property type="taxonomic scope" value="Eukaryota"/>
</dbReference>
<feature type="region of interest" description="Disordered" evidence="1">
    <location>
        <begin position="368"/>
        <end position="441"/>
    </location>
</feature>
<feature type="compositionally biased region" description="Basic and acidic residues" evidence="1">
    <location>
        <begin position="280"/>
        <end position="304"/>
    </location>
</feature>
<protein>
    <submittedName>
        <fullName evidence="2">Uncharacterized protein</fullName>
    </submittedName>
</protein>
<feature type="region of interest" description="Disordered" evidence="1">
    <location>
        <begin position="1"/>
        <end position="69"/>
    </location>
</feature>
<proteinExistence type="predicted"/>
<dbReference type="InParanoid" id="H6QPY7"/>
<feature type="region of interest" description="Disordered" evidence="1">
    <location>
        <begin position="468"/>
        <end position="523"/>
    </location>
</feature>
<evidence type="ECO:0000256" key="1">
    <source>
        <dbReference type="SAM" id="MobiDB-lite"/>
    </source>
</evidence>
<dbReference type="RefSeq" id="XP_003890424.1">
    <property type="nucleotide sequence ID" value="XM_003890375.1"/>
</dbReference>
<feature type="compositionally biased region" description="Polar residues" evidence="1">
    <location>
        <begin position="378"/>
        <end position="388"/>
    </location>
</feature>
<dbReference type="EMBL" id="DS178268">
    <property type="protein sequence ID" value="EHS64510.1"/>
    <property type="molecule type" value="Genomic_DNA"/>
</dbReference>
<feature type="region of interest" description="Disordered" evidence="1">
    <location>
        <begin position="85"/>
        <end position="124"/>
    </location>
</feature>